<dbReference type="InterPro" id="IPR036737">
    <property type="entry name" value="OmpA-like_sf"/>
</dbReference>
<evidence type="ECO:0000256" key="4">
    <source>
        <dbReference type="PROSITE-ProRule" id="PRU00473"/>
    </source>
</evidence>
<dbReference type="CDD" id="cd07185">
    <property type="entry name" value="OmpA_C-like"/>
    <property type="match status" value="1"/>
</dbReference>
<comment type="caution">
    <text evidence="7">The sequence shown here is derived from an EMBL/GenBank/DDBJ whole genome shotgun (WGS) entry which is preliminary data.</text>
</comment>
<dbReference type="SUPFAM" id="SSF103088">
    <property type="entry name" value="OmpA-like"/>
    <property type="match status" value="1"/>
</dbReference>
<accession>A0A364Y389</accession>
<dbReference type="GO" id="GO:0009279">
    <property type="term" value="C:cell outer membrane"/>
    <property type="evidence" value="ECO:0007669"/>
    <property type="project" value="UniProtKB-SubCell"/>
</dbReference>
<dbReference type="PROSITE" id="PS51123">
    <property type="entry name" value="OMPA_2"/>
    <property type="match status" value="1"/>
</dbReference>
<dbReference type="EMBL" id="QMFY01000004">
    <property type="protein sequence ID" value="RAW01270.1"/>
    <property type="molecule type" value="Genomic_DNA"/>
</dbReference>
<keyword evidence="8" id="KW-1185">Reference proteome</keyword>
<reference evidence="7 8" key="1">
    <citation type="submission" date="2018-06" db="EMBL/GenBank/DDBJ databases">
        <title>Chryseolinea flavus sp. nov., a member of the phylum Bacteroidetes isolated from soil.</title>
        <authorList>
            <person name="Li Y."/>
            <person name="Wang J."/>
        </authorList>
    </citation>
    <scope>NUCLEOTIDE SEQUENCE [LARGE SCALE GENOMIC DNA]</scope>
    <source>
        <strain evidence="7 8">SDU1-6</strain>
    </source>
</reference>
<dbReference type="PANTHER" id="PTHR30329:SF21">
    <property type="entry name" value="LIPOPROTEIN YIAD-RELATED"/>
    <property type="match status" value="1"/>
</dbReference>
<feature type="chain" id="PRO_5016841950" description="OmpA-like domain-containing protein" evidence="5">
    <location>
        <begin position="20"/>
        <end position="222"/>
    </location>
</feature>
<evidence type="ECO:0000313" key="7">
    <source>
        <dbReference type="EMBL" id="RAW01270.1"/>
    </source>
</evidence>
<evidence type="ECO:0000313" key="8">
    <source>
        <dbReference type="Proteomes" id="UP000251889"/>
    </source>
</evidence>
<name>A0A364Y389_9BACT</name>
<organism evidence="7 8">
    <name type="scientific">Pseudochryseolinea flava</name>
    <dbReference type="NCBI Taxonomy" id="2059302"/>
    <lineage>
        <taxon>Bacteria</taxon>
        <taxon>Pseudomonadati</taxon>
        <taxon>Bacteroidota</taxon>
        <taxon>Cytophagia</taxon>
        <taxon>Cytophagales</taxon>
        <taxon>Fulvivirgaceae</taxon>
        <taxon>Pseudochryseolinea</taxon>
    </lineage>
</organism>
<sequence length="222" mass="24446">MKKLFLVTIVSLAANLCYAQNDEILAQGTVSDSRTGKGIRASIKYSSIPTGSIFGRFNDSTFSFPIFGTAKYQITASADGYNPKTVIVDPKDVNADKKVLRDIRLTPKGQTVILDHLIFAKGKAVIDPESFGELDEVVQMMKENSKIEIQLEGHTDNVGSPKANLDLSQKRVDAVKKYLVEKGISKGRIQTKAFGGSQPLKNEQTPEAKALNRRVEMRILKD</sequence>
<dbReference type="InterPro" id="IPR006664">
    <property type="entry name" value="OMP_bac"/>
</dbReference>
<feature type="domain" description="OmpA-like" evidence="6">
    <location>
        <begin position="106"/>
        <end position="222"/>
    </location>
</feature>
<dbReference type="OrthoDB" id="611024at2"/>
<protein>
    <recommendedName>
        <fullName evidence="6">OmpA-like domain-containing protein</fullName>
    </recommendedName>
</protein>
<evidence type="ECO:0000256" key="1">
    <source>
        <dbReference type="ARBA" id="ARBA00004442"/>
    </source>
</evidence>
<dbReference type="AlphaFoldDB" id="A0A364Y389"/>
<keyword evidence="2 4" id="KW-0472">Membrane</keyword>
<keyword evidence="3" id="KW-0998">Cell outer membrane</keyword>
<evidence type="ECO:0000256" key="3">
    <source>
        <dbReference type="ARBA" id="ARBA00023237"/>
    </source>
</evidence>
<dbReference type="InterPro" id="IPR006665">
    <property type="entry name" value="OmpA-like"/>
</dbReference>
<evidence type="ECO:0000256" key="2">
    <source>
        <dbReference type="ARBA" id="ARBA00023136"/>
    </source>
</evidence>
<dbReference type="RefSeq" id="WP_112746756.1">
    <property type="nucleotide sequence ID" value="NZ_QMFY01000004.1"/>
</dbReference>
<comment type="subcellular location">
    <subcellularLocation>
        <location evidence="1">Cell outer membrane</location>
    </subcellularLocation>
</comment>
<evidence type="ECO:0000259" key="6">
    <source>
        <dbReference type="PROSITE" id="PS51123"/>
    </source>
</evidence>
<dbReference type="InterPro" id="IPR050330">
    <property type="entry name" value="Bact_OuterMem_StrucFunc"/>
</dbReference>
<gene>
    <name evidence="7" type="ORF">DQQ10_10185</name>
</gene>
<keyword evidence="5" id="KW-0732">Signal</keyword>
<proteinExistence type="predicted"/>
<evidence type="ECO:0000256" key="5">
    <source>
        <dbReference type="SAM" id="SignalP"/>
    </source>
</evidence>
<dbReference type="Pfam" id="PF00691">
    <property type="entry name" value="OmpA"/>
    <property type="match status" value="1"/>
</dbReference>
<dbReference type="Gene3D" id="2.60.40.1120">
    <property type="entry name" value="Carboxypeptidase-like, regulatory domain"/>
    <property type="match status" value="1"/>
</dbReference>
<dbReference type="Gene3D" id="3.30.1330.60">
    <property type="entry name" value="OmpA-like domain"/>
    <property type="match status" value="1"/>
</dbReference>
<dbReference type="PRINTS" id="PR01021">
    <property type="entry name" value="OMPADOMAIN"/>
</dbReference>
<dbReference type="PANTHER" id="PTHR30329">
    <property type="entry name" value="STATOR ELEMENT OF FLAGELLAR MOTOR COMPLEX"/>
    <property type="match status" value="1"/>
</dbReference>
<dbReference type="Proteomes" id="UP000251889">
    <property type="component" value="Unassembled WGS sequence"/>
</dbReference>
<feature type="signal peptide" evidence="5">
    <location>
        <begin position="1"/>
        <end position="19"/>
    </location>
</feature>